<comment type="subcellular location">
    <subcellularLocation>
        <location evidence="1">Cytoplasm</location>
    </subcellularLocation>
</comment>
<dbReference type="InterPro" id="IPR046938">
    <property type="entry name" value="DNA_clamp_sf"/>
</dbReference>
<name>A0A9E7IEG1_9CAUD</name>
<keyword evidence="10" id="KW-1185">Reference proteome</keyword>
<evidence type="ECO:0000256" key="5">
    <source>
        <dbReference type="ARBA" id="ARBA00022695"/>
    </source>
</evidence>
<evidence type="ECO:0000256" key="1">
    <source>
        <dbReference type="ARBA" id="ARBA00004496"/>
    </source>
</evidence>
<dbReference type="EMBL" id="ON191531">
    <property type="protein sequence ID" value="URG17414.1"/>
    <property type="molecule type" value="Genomic_DNA"/>
</dbReference>
<dbReference type="InterPro" id="IPR001001">
    <property type="entry name" value="DNA_polIII_beta"/>
</dbReference>
<dbReference type="GO" id="GO:0006271">
    <property type="term" value="P:DNA strand elongation involved in DNA replication"/>
    <property type="evidence" value="ECO:0007669"/>
    <property type="project" value="TreeGrafter"/>
</dbReference>
<proteinExistence type="inferred from homology"/>
<dbReference type="PANTHER" id="PTHR30478:SF0">
    <property type="entry name" value="BETA SLIDING CLAMP"/>
    <property type="match status" value="1"/>
</dbReference>
<reference evidence="9" key="1">
    <citation type="submission" date="2022-04" db="EMBL/GenBank/DDBJ databases">
        <authorList>
            <person name="Hwangbo M."/>
            <person name="Wang B."/>
            <person name="Gill J.J."/>
            <person name="Chu K.-H."/>
            <person name="Young R."/>
        </authorList>
    </citation>
    <scope>NUCLEOTIDE SEQUENCE</scope>
</reference>
<keyword evidence="5" id="KW-0548">Nucleotidyltransferase</keyword>
<dbReference type="Gene3D" id="3.10.150.10">
    <property type="entry name" value="DNA Polymerase III, subunit A, domain 2"/>
    <property type="match status" value="1"/>
</dbReference>
<evidence type="ECO:0000256" key="7">
    <source>
        <dbReference type="ARBA" id="ARBA00022932"/>
    </source>
</evidence>
<evidence type="ECO:0000256" key="3">
    <source>
        <dbReference type="ARBA" id="ARBA00022490"/>
    </source>
</evidence>
<comment type="similarity">
    <text evidence="2">Belongs to the beta sliding clamp family.</text>
</comment>
<keyword evidence="3" id="KW-0963">Cytoplasm</keyword>
<dbReference type="GO" id="GO:0009360">
    <property type="term" value="C:DNA polymerase III complex"/>
    <property type="evidence" value="ECO:0007669"/>
    <property type="project" value="InterPro"/>
</dbReference>
<evidence type="ECO:0000256" key="8">
    <source>
        <dbReference type="ARBA" id="ARBA00023125"/>
    </source>
</evidence>
<dbReference type="Gene3D" id="3.70.10.10">
    <property type="match status" value="1"/>
</dbReference>
<keyword evidence="4" id="KW-0808">Transferase</keyword>
<keyword evidence="8" id="KW-0238">DNA-binding</keyword>
<organism evidence="9 10">
    <name type="scientific">Rhodococcus phage Mbo2</name>
    <dbReference type="NCBI Taxonomy" id="2936911"/>
    <lineage>
        <taxon>Viruses</taxon>
        <taxon>Duplodnaviria</taxon>
        <taxon>Heunggongvirae</taxon>
        <taxon>Uroviricota</taxon>
        <taxon>Caudoviricetes</taxon>
        <taxon>Caudoviricetes incertae sedis</taxon>
        <taxon>Mboduovirus</taxon>
        <taxon>Mboduovirus mbo2</taxon>
    </lineage>
</organism>
<accession>A0A9E7IEG1</accession>
<dbReference type="SUPFAM" id="SSF55979">
    <property type="entry name" value="DNA clamp"/>
    <property type="match status" value="1"/>
</dbReference>
<dbReference type="SMART" id="SM00480">
    <property type="entry name" value="POL3Bc"/>
    <property type="match status" value="1"/>
</dbReference>
<dbReference type="GO" id="GO:0003887">
    <property type="term" value="F:DNA-directed DNA polymerase activity"/>
    <property type="evidence" value="ECO:0007669"/>
    <property type="project" value="UniProtKB-KW"/>
</dbReference>
<evidence type="ECO:0000256" key="2">
    <source>
        <dbReference type="ARBA" id="ARBA00010752"/>
    </source>
</evidence>
<protein>
    <submittedName>
        <fullName evidence="9">DNA polymerase III beta subunit</fullName>
    </submittedName>
</protein>
<dbReference type="Proteomes" id="UP001057233">
    <property type="component" value="Segment"/>
</dbReference>
<dbReference type="GO" id="GO:0003677">
    <property type="term" value="F:DNA binding"/>
    <property type="evidence" value="ECO:0007669"/>
    <property type="project" value="UniProtKB-KW"/>
</dbReference>
<evidence type="ECO:0000313" key="10">
    <source>
        <dbReference type="Proteomes" id="UP001057233"/>
    </source>
</evidence>
<evidence type="ECO:0000256" key="6">
    <source>
        <dbReference type="ARBA" id="ARBA00022705"/>
    </source>
</evidence>
<evidence type="ECO:0000313" key="9">
    <source>
        <dbReference type="EMBL" id="URG17414.1"/>
    </source>
</evidence>
<keyword evidence="6" id="KW-0235">DNA replication</keyword>
<keyword evidence="7" id="KW-0239">DNA-directed DNA polymerase</keyword>
<evidence type="ECO:0000256" key="4">
    <source>
        <dbReference type="ARBA" id="ARBA00022679"/>
    </source>
</evidence>
<gene>
    <name evidence="9" type="ORF">Mbo2_044</name>
</gene>
<dbReference type="PANTHER" id="PTHR30478">
    <property type="entry name" value="DNA POLYMERASE III SUBUNIT BETA"/>
    <property type="match status" value="1"/>
</dbReference>
<sequence length="380" mass="41091">MTRVVFETATIADALRKAERCAPKARGEGEAFGTAAGLVLEVRPLFPDGQQVRLRSTNTEIFYDEWVDAISIEGDAVDWRVSDRALVPAVNLLPVKSGAQVSFETHGGLLKINSARTSVSVCLIPMAGYPIWEPFDESGTEVVSNLGVRLSQVAWACDEKEQMLSGVRFTGTHLVATNRRVAAMVPCEIPVLAGPVTVSAKVLANVIKHSGDVRLGVLERNLGIAPDAHTQIKCAVYDGNYPDISVFTRIDYDTSMTISRDMLVETVQRLSTMAKGQDNPIIKMLVGAGDMTFRLDGEMKGESISESVELPGQADHFPVLMGFTPKILLDAISKCPDERIVLSYNSGTGKDNTIVNVNGGGGYEAWFVQTKITKNGVAET</sequence>